<protein>
    <submittedName>
        <fullName evidence="2">Uncharacterized protein</fullName>
    </submittedName>
</protein>
<name>A0AAV7VG68_PLEWA</name>
<evidence type="ECO:0000313" key="3">
    <source>
        <dbReference type="Proteomes" id="UP001066276"/>
    </source>
</evidence>
<reference evidence="2" key="1">
    <citation type="journal article" date="2022" name="bioRxiv">
        <title>Sequencing and chromosome-scale assembly of the giantPleurodeles waltlgenome.</title>
        <authorList>
            <person name="Brown T."/>
            <person name="Elewa A."/>
            <person name="Iarovenko S."/>
            <person name="Subramanian E."/>
            <person name="Araus A.J."/>
            <person name="Petzold A."/>
            <person name="Susuki M."/>
            <person name="Suzuki K.-i.T."/>
            <person name="Hayashi T."/>
            <person name="Toyoda A."/>
            <person name="Oliveira C."/>
            <person name="Osipova E."/>
            <person name="Leigh N.D."/>
            <person name="Simon A."/>
            <person name="Yun M.H."/>
        </authorList>
    </citation>
    <scope>NUCLEOTIDE SEQUENCE</scope>
    <source>
        <strain evidence="2">20211129_DDA</strain>
        <tissue evidence="2">Liver</tissue>
    </source>
</reference>
<evidence type="ECO:0000256" key="1">
    <source>
        <dbReference type="SAM" id="MobiDB-lite"/>
    </source>
</evidence>
<sequence length="165" mass="17774">MRSGSRNAQRDTGGKENPFLSPEASLIQTPHPPEEKLTCFSVRNLESNGFQCDLHPVMMSASDRVLASLRAVGGWAGVEGEGLPFPSLPWGDGREARGGSASAPSELQDEDVMITSSAQEHCAGGRNHYVPGTEGVNLGNVLVYLPSRMQKLYFLAFNKNADQVN</sequence>
<accession>A0AAV7VG68</accession>
<organism evidence="2 3">
    <name type="scientific">Pleurodeles waltl</name>
    <name type="common">Iberian ribbed newt</name>
    <dbReference type="NCBI Taxonomy" id="8319"/>
    <lineage>
        <taxon>Eukaryota</taxon>
        <taxon>Metazoa</taxon>
        <taxon>Chordata</taxon>
        <taxon>Craniata</taxon>
        <taxon>Vertebrata</taxon>
        <taxon>Euteleostomi</taxon>
        <taxon>Amphibia</taxon>
        <taxon>Batrachia</taxon>
        <taxon>Caudata</taxon>
        <taxon>Salamandroidea</taxon>
        <taxon>Salamandridae</taxon>
        <taxon>Pleurodelinae</taxon>
        <taxon>Pleurodeles</taxon>
    </lineage>
</organism>
<proteinExistence type="predicted"/>
<keyword evidence="3" id="KW-1185">Reference proteome</keyword>
<dbReference type="Proteomes" id="UP001066276">
    <property type="component" value="Chromosome 2_1"/>
</dbReference>
<dbReference type="EMBL" id="JANPWB010000003">
    <property type="protein sequence ID" value="KAJ1199911.1"/>
    <property type="molecule type" value="Genomic_DNA"/>
</dbReference>
<feature type="region of interest" description="Disordered" evidence="1">
    <location>
        <begin position="1"/>
        <end position="32"/>
    </location>
</feature>
<evidence type="ECO:0000313" key="2">
    <source>
        <dbReference type="EMBL" id="KAJ1199911.1"/>
    </source>
</evidence>
<comment type="caution">
    <text evidence="2">The sequence shown here is derived from an EMBL/GenBank/DDBJ whole genome shotgun (WGS) entry which is preliminary data.</text>
</comment>
<gene>
    <name evidence="2" type="ORF">NDU88_003743</name>
</gene>
<dbReference type="AlphaFoldDB" id="A0AAV7VG68"/>